<evidence type="ECO:0000313" key="2">
    <source>
        <dbReference type="Proteomes" id="UP000805649"/>
    </source>
</evidence>
<reference evidence="1 2" key="1">
    <citation type="journal article" date="2020" name="Phytopathology">
        <title>Genome Sequence Resources of Colletotrichum truncatum, C. plurivorum, C. musicola, and C. sojae: Four Species Pathogenic to Soybean (Glycine max).</title>
        <authorList>
            <person name="Rogerio F."/>
            <person name="Boufleur T.R."/>
            <person name="Ciampi-Guillardi M."/>
            <person name="Sukno S.A."/>
            <person name="Thon M.R."/>
            <person name="Massola Junior N.S."/>
            <person name="Baroncelli R."/>
        </authorList>
    </citation>
    <scope>NUCLEOTIDE SEQUENCE [LARGE SCALE GENOMIC DNA]</scope>
    <source>
        <strain evidence="1 2">CMES1059</strain>
    </source>
</reference>
<evidence type="ECO:0000313" key="1">
    <source>
        <dbReference type="EMBL" id="KAL0933086.1"/>
    </source>
</evidence>
<gene>
    <name evidence="1" type="ORF">CTRU02_212049</name>
</gene>
<proteinExistence type="predicted"/>
<comment type="caution">
    <text evidence="1">The sequence shown here is derived from an EMBL/GenBank/DDBJ whole genome shotgun (WGS) entry which is preliminary data.</text>
</comment>
<sequence>MGPDLSKYHVPIFPPSLVDGRCKRRYGDSTSTCSCRLSYKTLF</sequence>
<accession>A0ACC3YMH7</accession>
<organism evidence="1 2">
    <name type="scientific">Colletotrichum truncatum</name>
    <name type="common">Anthracnose fungus</name>
    <name type="synonym">Colletotrichum capsici</name>
    <dbReference type="NCBI Taxonomy" id="5467"/>
    <lineage>
        <taxon>Eukaryota</taxon>
        <taxon>Fungi</taxon>
        <taxon>Dikarya</taxon>
        <taxon>Ascomycota</taxon>
        <taxon>Pezizomycotina</taxon>
        <taxon>Sordariomycetes</taxon>
        <taxon>Hypocreomycetidae</taxon>
        <taxon>Glomerellales</taxon>
        <taxon>Glomerellaceae</taxon>
        <taxon>Colletotrichum</taxon>
        <taxon>Colletotrichum truncatum species complex</taxon>
    </lineage>
</organism>
<dbReference type="EMBL" id="VUJX02000008">
    <property type="protein sequence ID" value="KAL0933086.1"/>
    <property type="molecule type" value="Genomic_DNA"/>
</dbReference>
<protein>
    <submittedName>
        <fullName evidence="1">Uncharacterized protein</fullName>
    </submittedName>
</protein>
<name>A0ACC3YMH7_COLTU</name>
<dbReference type="Proteomes" id="UP000805649">
    <property type="component" value="Unassembled WGS sequence"/>
</dbReference>
<keyword evidence="2" id="KW-1185">Reference proteome</keyword>